<dbReference type="EMBL" id="NPIC01000004">
    <property type="protein sequence ID" value="RDL36762.1"/>
    <property type="molecule type" value="Genomic_DNA"/>
</dbReference>
<dbReference type="AlphaFoldDB" id="A0A370TML2"/>
<dbReference type="Proteomes" id="UP000254866">
    <property type="component" value="Unassembled WGS sequence"/>
</dbReference>
<evidence type="ECO:0000313" key="1">
    <source>
        <dbReference type="EMBL" id="RDL36762.1"/>
    </source>
</evidence>
<accession>A0A370TML2</accession>
<sequence>MENKPLRNFKEVDVGTFVRQTSVARFQVGPGLEDHPELGKWRMGLTALSQKYNLYFAGYGETIHVTVPRNVLQTMPGIADLKIALPKSVASRGVPAHITSIGEIPKPHYMNNLIVANLGNLEIILVCCDDGDVLAYYTHLIDQEIAKLQPTVLRRAFDSLTKPMFHENVGISAWGLAVHEKSRLIAVSSNAVEVTLFSFARNFHGYPVEIPADELFSNSEWFASPRMQLFTRIDQPPASVYHRREGGYKVTFSLLGRSSNMPAISFASDPYGEAEMILAVDIIGKLWQLNLWGRKSRTPLLKRVYGMQTAEGARMQAFKLEAEPADALGMPKCRHIINHYKSSGKDTLCLDITPSKHAVRDPTLDKSSVSLVLESDDPPERPDGPTFYRFAHPSLSSGPIPDSATTPLVSSPGIVVSSRTASTISPQTDIEINSRRQIADFKIMLNGFASLPGRIFDDWRELGALLFPHHTAQPAPYILPDGSAILRTYQFDIELLPPTKATPPTICTDVFGMPARELTNDQQGINRLNMVTCIPELSLVVVASQAGVVALITLTKLEDGFSTRGPVVMFRLDYILPFKNHRTHSGTGLLGIAVSPVWTGQPGGSKSCAGPQRWRLILHYRNFHLLSYELYRDGNNDLFVT</sequence>
<dbReference type="RefSeq" id="XP_031869418.1">
    <property type="nucleotide sequence ID" value="XM_032014737.1"/>
</dbReference>
<organism evidence="1 2">
    <name type="scientific">Venustampulla echinocandica</name>
    <dbReference type="NCBI Taxonomy" id="2656787"/>
    <lineage>
        <taxon>Eukaryota</taxon>
        <taxon>Fungi</taxon>
        <taxon>Dikarya</taxon>
        <taxon>Ascomycota</taxon>
        <taxon>Pezizomycotina</taxon>
        <taxon>Leotiomycetes</taxon>
        <taxon>Helotiales</taxon>
        <taxon>Pleuroascaceae</taxon>
        <taxon>Venustampulla</taxon>
    </lineage>
</organism>
<dbReference type="Pfam" id="PF08728">
    <property type="entry name" value="CRT10"/>
    <property type="match status" value="2"/>
</dbReference>
<dbReference type="STRING" id="2656787.A0A370TML2"/>
<dbReference type="GeneID" id="43598963"/>
<dbReference type="OrthoDB" id="5591786at2759"/>
<reference evidence="1 2" key="1">
    <citation type="journal article" date="2018" name="IMA Fungus">
        <title>IMA Genome-F 9: Draft genome sequence of Annulohypoxylon stygium, Aspergillus mulundensis, Berkeleyomyces basicola (syn. Thielaviopsis basicola), Ceratocystis smalleyi, two Cercospora beticola strains, Coleophoma cylindrospora, Fusarium fracticaudum, Phialophora cf. hyalina, and Morchella septimelata.</title>
        <authorList>
            <person name="Wingfield B.D."/>
            <person name="Bills G.F."/>
            <person name="Dong Y."/>
            <person name="Huang W."/>
            <person name="Nel W.J."/>
            <person name="Swalarsk-Parry B.S."/>
            <person name="Vaghefi N."/>
            <person name="Wilken P.M."/>
            <person name="An Z."/>
            <person name="de Beer Z.W."/>
            <person name="De Vos L."/>
            <person name="Chen L."/>
            <person name="Duong T.A."/>
            <person name="Gao Y."/>
            <person name="Hammerbacher A."/>
            <person name="Kikkert J.R."/>
            <person name="Li Y."/>
            <person name="Li H."/>
            <person name="Li K."/>
            <person name="Li Q."/>
            <person name="Liu X."/>
            <person name="Ma X."/>
            <person name="Naidoo K."/>
            <person name="Pethybridge S.J."/>
            <person name="Sun J."/>
            <person name="Steenkamp E.T."/>
            <person name="van der Nest M.A."/>
            <person name="van Wyk S."/>
            <person name="Wingfield M.J."/>
            <person name="Xiong C."/>
            <person name="Yue Q."/>
            <person name="Zhang X."/>
        </authorList>
    </citation>
    <scope>NUCLEOTIDE SEQUENCE [LARGE SCALE GENOMIC DNA]</scope>
    <source>
        <strain evidence="1 2">BP 5553</strain>
    </source>
</reference>
<protein>
    <submittedName>
        <fullName evidence="1">Uncharacterized protein</fullName>
    </submittedName>
</protein>
<evidence type="ECO:0000313" key="2">
    <source>
        <dbReference type="Proteomes" id="UP000254866"/>
    </source>
</evidence>
<proteinExistence type="predicted"/>
<keyword evidence="2" id="KW-1185">Reference proteome</keyword>
<name>A0A370TML2_9HELO</name>
<dbReference type="InterPro" id="IPR014839">
    <property type="entry name" value="Crt10"/>
</dbReference>
<comment type="caution">
    <text evidence="1">The sequence shown here is derived from an EMBL/GenBank/DDBJ whole genome shotgun (WGS) entry which is preliminary data.</text>
</comment>
<gene>
    <name evidence="1" type="ORF">BP5553_06114</name>
</gene>